<accession>A0A1M6KAI5</accession>
<evidence type="ECO:0000313" key="2">
    <source>
        <dbReference type="EMBL" id="SHJ55907.1"/>
    </source>
</evidence>
<organism evidence="2 3">
    <name type="scientific">Arenibacter nanhaiticus</name>
    <dbReference type="NCBI Taxonomy" id="558155"/>
    <lineage>
        <taxon>Bacteria</taxon>
        <taxon>Pseudomonadati</taxon>
        <taxon>Bacteroidota</taxon>
        <taxon>Flavobacteriia</taxon>
        <taxon>Flavobacteriales</taxon>
        <taxon>Flavobacteriaceae</taxon>
        <taxon>Arenibacter</taxon>
    </lineage>
</organism>
<proteinExistence type="predicted"/>
<keyword evidence="3" id="KW-1185">Reference proteome</keyword>
<gene>
    <name evidence="2" type="ORF">SAMN04487911_1256</name>
</gene>
<protein>
    <submittedName>
        <fullName evidence="2">Uncharacterized protein</fullName>
    </submittedName>
</protein>
<keyword evidence="1" id="KW-1133">Transmembrane helix</keyword>
<dbReference type="Proteomes" id="UP000184231">
    <property type="component" value="Unassembled WGS sequence"/>
</dbReference>
<feature type="transmembrane region" description="Helical" evidence="1">
    <location>
        <begin position="51"/>
        <end position="69"/>
    </location>
</feature>
<dbReference type="AlphaFoldDB" id="A0A1M6KAI5"/>
<keyword evidence="1" id="KW-0812">Transmembrane</keyword>
<feature type="transmembrane region" description="Helical" evidence="1">
    <location>
        <begin position="6"/>
        <end position="24"/>
    </location>
</feature>
<name>A0A1M6KAI5_9FLAO</name>
<evidence type="ECO:0000256" key="1">
    <source>
        <dbReference type="SAM" id="Phobius"/>
    </source>
</evidence>
<keyword evidence="1" id="KW-0472">Membrane</keyword>
<dbReference type="EMBL" id="FQYX01000025">
    <property type="protein sequence ID" value="SHJ55907.1"/>
    <property type="molecule type" value="Genomic_DNA"/>
</dbReference>
<reference evidence="2 3" key="1">
    <citation type="submission" date="2016-11" db="EMBL/GenBank/DDBJ databases">
        <authorList>
            <person name="Jaros S."/>
            <person name="Januszkiewicz K."/>
            <person name="Wedrychowicz H."/>
        </authorList>
    </citation>
    <scope>NUCLEOTIDE SEQUENCE [LARGE SCALE GENOMIC DNA]</scope>
    <source>
        <strain evidence="2 3">CGMCC 1.8863</strain>
    </source>
</reference>
<evidence type="ECO:0000313" key="3">
    <source>
        <dbReference type="Proteomes" id="UP000184231"/>
    </source>
</evidence>
<sequence length="78" mass="9587">MSYLKYILMIIICSIFIYFSNRLLECTKKSGKIEEKDHYISKETSDHYYDIRFFFARIFAIIIILWSAYELYRYIMSL</sequence>